<dbReference type="Proteomes" id="UP000489600">
    <property type="component" value="Unassembled WGS sequence"/>
</dbReference>
<dbReference type="InterPro" id="IPR040404">
    <property type="entry name" value="Phylloplanin-like"/>
</dbReference>
<keyword evidence="1" id="KW-0732">Signal</keyword>
<comment type="caution">
    <text evidence="2">The sequence shown here is derived from an EMBL/GenBank/DDBJ whole genome shotgun (WGS) entry which is preliminary data.</text>
</comment>
<dbReference type="PANTHER" id="PTHR34458:SF15">
    <property type="entry name" value="POLLEN OLE E 1 ALLERGEN AND EXTENSIN FAMILY PROTEIN"/>
    <property type="match status" value="1"/>
</dbReference>
<evidence type="ECO:0000256" key="1">
    <source>
        <dbReference type="SAM" id="SignalP"/>
    </source>
</evidence>
<sequence length="151" mass="15777">MKTSHTTFLVITMLLMASLSSPTHGLILDGLRIGSIRINGVLFCSFNGNLIGNSPPLSGAVVQLSCAGATTDLGQAVTNPAGVFVITLRLLDTILFDPSTCFIRLNLPIATCAVLPPDGALTASLILVNIVQNLLGNIANFTVTPFINTIL</sequence>
<organism evidence="2 3">
    <name type="scientific">Arabis nemorensis</name>
    <dbReference type="NCBI Taxonomy" id="586526"/>
    <lineage>
        <taxon>Eukaryota</taxon>
        <taxon>Viridiplantae</taxon>
        <taxon>Streptophyta</taxon>
        <taxon>Embryophyta</taxon>
        <taxon>Tracheophyta</taxon>
        <taxon>Spermatophyta</taxon>
        <taxon>Magnoliopsida</taxon>
        <taxon>eudicotyledons</taxon>
        <taxon>Gunneridae</taxon>
        <taxon>Pentapetalae</taxon>
        <taxon>rosids</taxon>
        <taxon>malvids</taxon>
        <taxon>Brassicales</taxon>
        <taxon>Brassicaceae</taxon>
        <taxon>Arabideae</taxon>
        <taxon>Arabis</taxon>
    </lineage>
</organism>
<evidence type="ECO:0000313" key="2">
    <source>
        <dbReference type="EMBL" id="VVA94470.1"/>
    </source>
</evidence>
<feature type="chain" id="PRO_5022165734" description="Pollen Ole e 1 allergen and extensin family protein" evidence="1">
    <location>
        <begin position="26"/>
        <end position="151"/>
    </location>
</feature>
<accession>A0A565AZG1</accession>
<protein>
    <recommendedName>
        <fullName evidence="4">Pollen Ole e 1 allergen and extensin family protein</fullName>
    </recommendedName>
</protein>
<evidence type="ECO:0008006" key="4">
    <source>
        <dbReference type="Google" id="ProtNLM"/>
    </source>
</evidence>
<proteinExistence type="predicted"/>
<dbReference type="OrthoDB" id="1104689at2759"/>
<dbReference type="AlphaFoldDB" id="A0A565AZG1"/>
<gene>
    <name evidence="2" type="ORF">ANE_LOCUS4915</name>
</gene>
<reference evidence="2" key="1">
    <citation type="submission" date="2019-07" db="EMBL/GenBank/DDBJ databases">
        <authorList>
            <person name="Dittberner H."/>
        </authorList>
    </citation>
    <scope>NUCLEOTIDE SEQUENCE [LARGE SCALE GENOMIC DNA]</scope>
</reference>
<name>A0A565AZG1_9BRAS</name>
<dbReference type="PANTHER" id="PTHR34458">
    <property type="entry name" value="POLLEN OLE E 1 ALLERGEN AND EXTENSIN FAMILY PROTEIN-RELATED"/>
    <property type="match status" value="1"/>
</dbReference>
<feature type="signal peptide" evidence="1">
    <location>
        <begin position="1"/>
        <end position="25"/>
    </location>
</feature>
<dbReference type="EMBL" id="CABITT030000002">
    <property type="protein sequence ID" value="VVA94470.1"/>
    <property type="molecule type" value="Genomic_DNA"/>
</dbReference>
<keyword evidence="3" id="KW-1185">Reference proteome</keyword>
<evidence type="ECO:0000313" key="3">
    <source>
        <dbReference type="Proteomes" id="UP000489600"/>
    </source>
</evidence>